<dbReference type="InterPro" id="IPR010982">
    <property type="entry name" value="Lambda_DNA-bd_dom_sf"/>
</dbReference>
<dbReference type="SUPFAM" id="SSF53822">
    <property type="entry name" value="Periplasmic binding protein-like I"/>
    <property type="match status" value="1"/>
</dbReference>
<dbReference type="SMART" id="SM00354">
    <property type="entry name" value="HTH_LACI"/>
    <property type="match status" value="1"/>
</dbReference>
<dbReference type="InterPro" id="IPR028082">
    <property type="entry name" value="Peripla_BP_I"/>
</dbReference>
<accession>A0A846N0K8</accession>
<dbReference type="GO" id="GO:0003700">
    <property type="term" value="F:DNA-binding transcription factor activity"/>
    <property type="evidence" value="ECO:0007669"/>
    <property type="project" value="TreeGrafter"/>
</dbReference>
<organism evidence="5 6">
    <name type="scientific">Rhizomicrobium palustre</name>
    <dbReference type="NCBI Taxonomy" id="189966"/>
    <lineage>
        <taxon>Bacteria</taxon>
        <taxon>Pseudomonadati</taxon>
        <taxon>Pseudomonadota</taxon>
        <taxon>Alphaproteobacteria</taxon>
        <taxon>Micropepsales</taxon>
        <taxon>Micropepsaceae</taxon>
        <taxon>Rhizomicrobium</taxon>
    </lineage>
</organism>
<dbReference type="CDD" id="cd01545">
    <property type="entry name" value="PBP1_SalR"/>
    <property type="match status" value="1"/>
</dbReference>
<dbReference type="Pfam" id="PF00356">
    <property type="entry name" value="LacI"/>
    <property type="match status" value="1"/>
</dbReference>
<evidence type="ECO:0000313" key="5">
    <source>
        <dbReference type="EMBL" id="NIK88881.1"/>
    </source>
</evidence>
<dbReference type="Proteomes" id="UP000570514">
    <property type="component" value="Unassembled WGS sequence"/>
</dbReference>
<dbReference type="CDD" id="cd01392">
    <property type="entry name" value="HTH_LacI"/>
    <property type="match status" value="1"/>
</dbReference>
<evidence type="ECO:0000256" key="2">
    <source>
        <dbReference type="ARBA" id="ARBA00023125"/>
    </source>
</evidence>
<dbReference type="PROSITE" id="PS50932">
    <property type="entry name" value="HTH_LACI_2"/>
    <property type="match status" value="1"/>
</dbReference>
<protein>
    <submittedName>
        <fullName evidence="5">LacI family transcriptional regulator</fullName>
    </submittedName>
</protein>
<evidence type="ECO:0000259" key="4">
    <source>
        <dbReference type="PROSITE" id="PS50932"/>
    </source>
</evidence>
<evidence type="ECO:0000313" key="6">
    <source>
        <dbReference type="Proteomes" id="UP000570514"/>
    </source>
</evidence>
<dbReference type="Gene3D" id="1.10.260.40">
    <property type="entry name" value="lambda repressor-like DNA-binding domains"/>
    <property type="match status" value="1"/>
</dbReference>
<gene>
    <name evidence="5" type="ORF">FHS83_002199</name>
</gene>
<dbReference type="Gene3D" id="3.40.50.2300">
    <property type="match status" value="2"/>
</dbReference>
<dbReference type="RefSeq" id="WP_167083016.1">
    <property type="nucleotide sequence ID" value="NZ_BAAADC010000001.1"/>
</dbReference>
<dbReference type="GO" id="GO:0000976">
    <property type="term" value="F:transcription cis-regulatory region binding"/>
    <property type="evidence" value="ECO:0007669"/>
    <property type="project" value="TreeGrafter"/>
</dbReference>
<dbReference type="SUPFAM" id="SSF47413">
    <property type="entry name" value="lambda repressor-like DNA-binding domains"/>
    <property type="match status" value="1"/>
</dbReference>
<reference evidence="5 6" key="1">
    <citation type="submission" date="2020-03" db="EMBL/GenBank/DDBJ databases">
        <title>Genomic Encyclopedia of Type Strains, Phase IV (KMG-IV): sequencing the most valuable type-strain genomes for metagenomic binning, comparative biology and taxonomic classification.</title>
        <authorList>
            <person name="Goeker M."/>
        </authorList>
    </citation>
    <scope>NUCLEOTIDE SEQUENCE [LARGE SCALE GENOMIC DNA]</scope>
    <source>
        <strain evidence="5 6">DSM 19867</strain>
    </source>
</reference>
<dbReference type="Pfam" id="PF13377">
    <property type="entry name" value="Peripla_BP_3"/>
    <property type="match status" value="1"/>
</dbReference>
<keyword evidence="3" id="KW-0804">Transcription</keyword>
<evidence type="ECO:0000256" key="1">
    <source>
        <dbReference type="ARBA" id="ARBA00023015"/>
    </source>
</evidence>
<dbReference type="InterPro" id="IPR000843">
    <property type="entry name" value="HTH_LacI"/>
</dbReference>
<name>A0A846N0K8_9PROT</name>
<dbReference type="InterPro" id="IPR046335">
    <property type="entry name" value="LacI/GalR-like_sensor"/>
</dbReference>
<feature type="domain" description="HTH lacI-type" evidence="4">
    <location>
        <begin position="4"/>
        <end position="58"/>
    </location>
</feature>
<keyword evidence="1" id="KW-0805">Transcription regulation</keyword>
<dbReference type="PANTHER" id="PTHR30146:SF153">
    <property type="entry name" value="LACTOSE OPERON REPRESSOR"/>
    <property type="match status" value="1"/>
</dbReference>
<keyword evidence="6" id="KW-1185">Reference proteome</keyword>
<keyword evidence="2" id="KW-0238">DNA-binding</keyword>
<comment type="caution">
    <text evidence="5">The sequence shown here is derived from an EMBL/GenBank/DDBJ whole genome shotgun (WGS) entry which is preliminary data.</text>
</comment>
<proteinExistence type="predicted"/>
<dbReference type="AlphaFoldDB" id="A0A846N0K8"/>
<dbReference type="EMBL" id="JAASRM010000001">
    <property type="protein sequence ID" value="NIK88881.1"/>
    <property type="molecule type" value="Genomic_DNA"/>
</dbReference>
<evidence type="ECO:0000256" key="3">
    <source>
        <dbReference type="ARBA" id="ARBA00023163"/>
    </source>
</evidence>
<dbReference type="PANTHER" id="PTHR30146">
    <property type="entry name" value="LACI-RELATED TRANSCRIPTIONAL REPRESSOR"/>
    <property type="match status" value="1"/>
</dbReference>
<sequence length="354" mass="38610">MRSPTIVDIAREAGVAFSTVARVFNGSGPVKQETRERIEEVVARLGYKPNVWARSLRSARSHLIAMLLMPTSEAGAEDPSLSGEENLAISSYYNRLQVSAMTECQGAGYRLFVEAFPSGTRSISKRLAAMAAKTQLDGVLLVPPLSDQLGVMKTLRKLEIPFVRVSPYTHLGMSSYVWIDDQRASYELTCHLLSLGHRDIAYIKGAPDHQSSEARFRGFCAAMEEAGIRVRPEFVVEYTYSMRFGSQAAERLLSARKCPTAIICFNDDVAAGAMTAAYRLGLALPKDLSIAGFDNSPIASALWPGLTSVYQPVGDLARTATKLLIREIETGESAPSQKLEHKLVLRGSTASSSK</sequence>